<dbReference type="PANTHER" id="PTHR31286:SF176">
    <property type="entry name" value="DUF4283 DOMAIN PROTEIN"/>
    <property type="match status" value="1"/>
</dbReference>
<dbReference type="PANTHER" id="PTHR31286">
    <property type="entry name" value="GLYCINE-RICH CELL WALL STRUCTURAL PROTEIN 1.8-LIKE"/>
    <property type="match status" value="1"/>
</dbReference>
<gene>
    <name evidence="2" type="ORF">TanjilG_21096</name>
</gene>
<dbReference type="InterPro" id="IPR040256">
    <property type="entry name" value="At4g02000-like"/>
</dbReference>
<feature type="region of interest" description="Disordered" evidence="1">
    <location>
        <begin position="207"/>
        <end position="251"/>
    </location>
</feature>
<reference evidence="2 3" key="1">
    <citation type="journal article" date="2017" name="Plant Biotechnol. J.">
        <title>A comprehensive draft genome sequence for lupin (Lupinus angustifolius), an emerging health food: insights into plant-microbe interactions and legume evolution.</title>
        <authorList>
            <person name="Hane J.K."/>
            <person name="Ming Y."/>
            <person name="Kamphuis L.G."/>
            <person name="Nelson M.N."/>
            <person name="Garg G."/>
            <person name="Atkins C.A."/>
            <person name="Bayer P.E."/>
            <person name="Bravo A."/>
            <person name="Bringans S."/>
            <person name="Cannon S."/>
            <person name="Edwards D."/>
            <person name="Foley R."/>
            <person name="Gao L.L."/>
            <person name="Harrison M.J."/>
            <person name="Huang W."/>
            <person name="Hurgobin B."/>
            <person name="Li S."/>
            <person name="Liu C.W."/>
            <person name="McGrath A."/>
            <person name="Morahan G."/>
            <person name="Murray J."/>
            <person name="Weller J."/>
            <person name="Jian J."/>
            <person name="Singh K.B."/>
        </authorList>
    </citation>
    <scope>NUCLEOTIDE SEQUENCE [LARGE SCALE GENOMIC DNA]</scope>
    <source>
        <strain evidence="3">cv. Tanjil</strain>
        <tissue evidence="2">Whole plant</tissue>
    </source>
</reference>
<protein>
    <submittedName>
        <fullName evidence="2">Uncharacterized protein</fullName>
    </submittedName>
</protein>
<dbReference type="OMA" id="GHRTEAC"/>
<evidence type="ECO:0000256" key="1">
    <source>
        <dbReference type="SAM" id="MobiDB-lite"/>
    </source>
</evidence>
<dbReference type="AlphaFoldDB" id="A0A1J7GNF2"/>
<accession>A0A1J7GNF2</accession>
<evidence type="ECO:0000313" key="3">
    <source>
        <dbReference type="Proteomes" id="UP000188354"/>
    </source>
</evidence>
<name>A0A1J7GNF2_LUPAN</name>
<dbReference type="STRING" id="3871.A0A1J7GNF2"/>
<proteinExistence type="predicted"/>
<dbReference type="Gramene" id="OIW02047">
    <property type="protein sequence ID" value="OIW02047"/>
    <property type="gene ID" value="TanjilG_21096"/>
</dbReference>
<dbReference type="EMBL" id="CM007371">
    <property type="protein sequence ID" value="OIW02047.1"/>
    <property type="molecule type" value="Genomic_DNA"/>
</dbReference>
<organism evidence="2 3">
    <name type="scientific">Lupinus angustifolius</name>
    <name type="common">Narrow-leaved blue lupine</name>
    <dbReference type="NCBI Taxonomy" id="3871"/>
    <lineage>
        <taxon>Eukaryota</taxon>
        <taxon>Viridiplantae</taxon>
        <taxon>Streptophyta</taxon>
        <taxon>Embryophyta</taxon>
        <taxon>Tracheophyta</taxon>
        <taxon>Spermatophyta</taxon>
        <taxon>Magnoliopsida</taxon>
        <taxon>eudicotyledons</taxon>
        <taxon>Gunneridae</taxon>
        <taxon>Pentapetalae</taxon>
        <taxon>rosids</taxon>
        <taxon>fabids</taxon>
        <taxon>Fabales</taxon>
        <taxon>Fabaceae</taxon>
        <taxon>Papilionoideae</taxon>
        <taxon>50 kb inversion clade</taxon>
        <taxon>genistoids sensu lato</taxon>
        <taxon>core genistoids</taxon>
        <taxon>Genisteae</taxon>
        <taxon>Lupinus</taxon>
    </lineage>
</organism>
<sequence>MISLGRGFYEFSFSSIDDMRSVYVVGSWNLKLGLIRLFLWTPDFNPSIQKLSHAQCWVKLVGLPPEYWSSRILFSIAGGIGVPISLDEATNNRSFGHFANVLVDINLKATLPEQILVEQEGFSFFVSIEYKNLPDLCSGCHYISHLVSNCRKMAKNDGAEEVSKIKNPSTSKPAQSGKDIDIYVHLEIDREANIPEGIEKVTANATRVITDSSEKDINDSSDEDIMETRVEESNLSPIASAKKSGRGGQSS</sequence>
<keyword evidence="3" id="KW-1185">Reference proteome</keyword>
<dbReference type="Proteomes" id="UP000188354">
    <property type="component" value="Chromosome LG11"/>
</dbReference>
<evidence type="ECO:0000313" key="2">
    <source>
        <dbReference type="EMBL" id="OIW02047.1"/>
    </source>
</evidence>